<dbReference type="HOGENOM" id="CLU_2035836_0_0_6"/>
<accession>Q1ZM93</accession>
<comment type="caution">
    <text evidence="3">The sequence shown here is derived from an EMBL/GenBank/DDBJ whole genome shotgun (WGS) entry which is preliminary data.</text>
</comment>
<gene>
    <name evidence="3" type="ORF">VAS14_16237</name>
</gene>
<evidence type="ECO:0000256" key="2">
    <source>
        <dbReference type="SAM" id="SignalP"/>
    </source>
</evidence>
<feature type="compositionally biased region" description="Basic residues" evidence="1">
    <location>
        <begin position="88"/>
        <end position="105"/>
    </location>
</feature>
<keyword evidence="2" id="KW-0732">Signal</keyword>
<dbReference type="AlphaFoldDB" id="Q1ZM93"/>
<name>Q1ZM93_PHOAS</name>
<feature type="region of interest" description="Disordered" evidence="1">
    <location>
        <begin position="84"/>
        <end position="106"/>
    </location>
</feature>
<proteinExistence type="predicted"/>
<dbReference type="RefSeq" id="WP_005366918.1">
    <property type="nucleotide sequence ID" value="NZ_CH902599.1"/>
</dbReference>
<protein>
    <submittedName>
        <fullName evidence="3">Uncharacterized protein</fullName>
    </submittedName>
</protein>
<dbReference type="OrthoDB" id="9890892at2"/>
<feature type="chain" id="PRO_5004198392" evidence="2">
    <location>
        <begin position="22"/>
        <end position="124"/>
    </location>
</feature>
<evidence type="ECO:0000256" key="1">
    <source>
        <dbReference type="SAM" id="MobiDB-lite"/>
    </source>
</evidence>
<evidence type="ECO:0000313" key="4">
    <source>
        <dbReference type="Proteomes" id="UP000001603"/>
    </source>
</evidence>
<dbReference type="Proteomes" id="UP000001603">
    <property type="component" value="Unassembled WGS sequence"/>
</dbReference>
<evidence type="ECO:0000313" key="3">
    <source>
        <dbReference type="EMBL" id="EAS63347.1"/>
    </source>
</evidence>
<sequence length="124" mass="14319">MFKQVFLLTTFLLPLAGHAQASTKNDVTMIKEHHNINKNAHHVVQHQSQDISTKDLQHKVKQNTYGSTLKGHNYATHSQYSNTLHEFSKHKKKNNSNHKTLKKQKYYSAANSEDKFEDATLDLF</sequence>
<organism evidence="3 4">
    <name type="scientific">Photobacterium angustum (strain S14 / CCUG 15956)</name>
    <name type="common">Vibrio sp. (strain S14 / CCUG 15956)</name>
    <dbReference type="NCBI Taxonomy" id="314292"/>
    <lineage>
        <taxon>Bacteria</taxon>
        <taxon>Pseudomonadati</taxon>
        <taxon>Pseudomonadota</taxon>
        <taxon>Gammaproteobacteria</taxon>
        <taxon>Vibrionales</taxon>
        <taxon>Vibrionaceae</taxon>
        <taxon>Photobacterium</taxon>
    </lineage>
</organism>
<reference evidence="3 4" key="1">
    <citation type="journal article" date="2009" name="Proc. Natl. Acad. Sci. U.S.A.">
        <title>The genomic basis of trophic strategy in marine bacteria.</title>
        <authorList>
            <person name="Lauro F.M."/>
            <person name="McDougald D."/>
            <person name="Thomas T."/>
            <person name="Williams T.J."/>
            <person name="Egan S."/>
            <person name="Rice S."/>
            <person name="DeMaere M.Z."/>
            <person name="Ting L."/>
            <person name="Ertan H."/>
            <person name="Johnson J."/>
            <person name="Ferriera S."/>
            <person name="Lapidus A."/>
            <person name="Anderson I."/>
            <person name="Kyrpides N."/>
            <person name="Munk A.C."/>
            <person name="Detter C."/>
            <person name="Han C.S."/>
            <person name="Brown M.V."/>
            <person name="Robb F.T."/>
            <person name="Kjelleberg S."/>
            <person name="Cavicchioli R."/>
        </authorList>
    </citation>
    <scope>NUCLEOTIDE SEQUENCE [LARGE SCALE GENOMIC DNA]</scope>
    <source>
        <strain evidence="3 4">S14</strain>
    </source>
</reference>
<feature type="signal peptide" evidence="2">
    <location>
        <begin position="1"/>
        <end position="21"/>
    </location>
</feature>
<dbReference type="EMBL" id="AAOJ01000008">
    <property type="protein sequence ID" value="EAS63347.1"/>
    <property type="molecule type" value="Genomic_DNA"/>
</dbReference>